<dbReference type="AlphaFoldDB" id="A0A2K1KK70"/>
<sequence>MGHRWRLGRTGDDRSADIFLPSPRSSMHGESSLKRTSPDCLMCWSNTVFWNAICCSV</sequence>
<evidence type="ECO:0000313" key="1">
    <source>
        <dbReference type="EMBL" id="PNR54184.1"/>
    </source>
</evidence>
<name>A0A2K1KK70_PHYPA</name>
<keyword evidence="3" id="KW-1185">Reference proteome</keyword>
<organism evidence="1">
    <name type="scientific">Physcomitrium patens</name>
    <name type="common">Spreading-leaved earth moss</name>
    <name type="synonym">Physcomitrella patens</name>
    <dbReference type="NCBI Taxonomy" id="3218"/>
    <lineage>
        <taxon>Eukaryota</taxon>
        <taxon>Viridiplantae</taxon>
        <taxon>Streptophyta</taxon>
        <taxon>Embryophyta</taxon>
        <taxon>Bryophyta</taxon>
        <taxon>Bryophytina</taxon>
        <taxon>Bryopsida</taxon>
        <taxon>Funariidae</taxon>
        <taxon>Funariales</taxon>
        <taxon>Funariaceae</taxon>
        <taxon>Physcomitrium</taxon>
    </lineage>
</organism>
<reference evidence="1 3" key="2">
    <citation type="journal article" date="2018" name="Plant J.">
        <title>The Physcomitrella patens chromosome-scale assembly reveals moss genome structure and evolution.</title>
        <authorList>
            <person name="Lang D."/>
            <person name="Ullrich K.K."/>
            <person name="Murat F."/>
            <person name="Fuchs J."/>
            <person name="Jenkins J."/>
            <person name="Haas F.B."/>
            <person name="Piednoel M."/>
            <person name="Gundlach H."/>
            <person name="Van Bel M."/>
            <person name="Meyberg R."/>
            <person name="Vives C."/>
            <person name="Morata J."/>
            <person name="Symeonidi A."/>
            <person name="Hiss M."/>
            <person name="Muchero W."/>
            <person name="Kamisugi Y."/>
            <person name="Saleh O."/>
            <person name="Blanc G."/>
            <person name="Decker E.L."/>
            <person name="van Gessel N."/>
            <person name="Grimwood J."/>
            <person name="Hayes R.D."/>
            <person name="Graham S.W."/>
            <person name="Gunter L.E."/>
            <person name="McDaniel S.F."/>
            <person name="Hoernstein S.N.W."/>
            <person name="Larsson A."/>
            <person name="Li F.W."/>
            <person name="Perroud P.F."/>
            <person name="Phillips J."/>
            <person name="Ranjan P."/>
            <person name="Rokshar D.S."/>
            <person name="Rothfels C.J."/>
            <person name="Schneider L."/>
            <person name="Shu S."/>
            <person name="Stevenson D.W."/>
            <person name="Thummler F."/>
            <person name="Tillich M."/>
            <person name="Villarreal Aguilar J.C."/>
            <person name="Widiez T."/>
            <person name="Wong G.K."/>
            <person name="Wymore A."/>
            <person name="Zhang Y."/>
            <person name="Zimmer A.D."/>
            <person name="Quatrano R.S."/>
            <person name="Mayer K.F.X."/>
            <person name="Goodstein D."/>
            <person name="Casacuberta J.M."/>
            <person name="Vandepoele K."/>
            <person name="Reski R."/>
            <person name="Cuming A.C."/>
            <person name="Tuskan G.A."/>
            <person name="Maumus F."/>
            <person name="Salse J."/>
            <person name="Schmutz J."/>
            <person name="Rensing S.A."/>
        </authorList>
    </citation>
    <scope>NUCLEOTIDE SEQUENCE [LARGE SCALE GENOMIC DNA]</scope>
    <source>
        <strain evidence="2 3">cv. Gransden 2004</strain>
    </source>
</reference>
<dbReference type="EnsemblPlants" id="Pp3c5_18719V3.1">
    <property type="protein sequence ID" value="Pp3c5_18719V3.1"/>
    <property type="gene ID" value="Pp3c5_18719"/>
</dbReference>
<dbReference type="InParanoid" id="A0A2K1KK70"/>
<protein>
    <submittedName>
        <fullName evidence="1 2">Uncharacterized protein</fullName>
    </submittedName>
</protein>
<gene>
    <name evidence="1" type="ORF">PHYPA_007861</name>
</gene>
<evidence type="ECO:0000313" key="3">
    <source>
        <dbReference type="Proteomes" id="UP000006727"/>
    </source>
</evidence>
<proteinExistence type="predicted"/>
<dbReference type="Gramene" id="Pp3c5_18719V3.1">
    <property type="protein sequence ID" value="Pp3c5_18719V3.1"/>
    <property type="gene ID" value="Pp3c5_18719"/>
</dbReference>
<evidence type="ECO:0000313" key="2">
    <source>
        <dbReference type="EnsemblPlants" id="Pp3c5_18719V3.1"/>
    </source>
</evidence>
<reference evidence="2" key="3">
    <citation type="submission" date="2020-12" db="UniProtKB">
        <authorList>
            <consortium name="EnsemblPlants"/>
        </authorList>
    </citation>
    <scope>IDENTIFICATION</scope>
</reference>
<dbReference type="EMBL" id="ABEU02000005">
    <property type="protein sequence ID" value="PNR54184.1"/>
    <property type="molecule type" value="Genomic_DNA"/>
</dbReference>
<reference evidence="1 3" key="1">
    <citation type="journal article" date="2008" name="Science">
        <title>The Physcomitrella genome reveals evolutionary insights into the conquest of land by plants.</title>
        <authorList>
            <person name="Rensing S."/>
            <person name="Lang D."/>
            <person name="Zimmer A."/>
            <person name="Terry A."/>
            <person name="Salamov A."/>
            <person name="Shapiro H."/>
            <person name="Nishiyama T."/>
            <person name="Perroud P.-F."/>
            <person name="Lindquist E."/>
            <person name="Kamisugi Y."/>
            <person name="Tanahashi T."/>
            <person name="Sakakibara K."/>
            <person name="Fujita T."/>
            <person name="Oishi K."/>
            <person name="Shin-I T."/>
            <person name="Kuroki Y."/>
            <person name="Toyoda A."/>
            <person name="Suzuki Y."/>
            <person name="Hashimoto A."/>
            <person name="Yamaguchi K."/>
            <person name="Sugano A."/>
            <person name="Kohara Y."/>
            <person name="Fujiyama A."/>
            <person name="Anterola A."/>
            <person name="Aoki S."/>
            <person name="Ashton N."/>
            <person name="Barbazuk W.B."/>
            <person name="Barker E."/>
            <person name="Bennetzen J."/>
            <person name="Bezanilla M."/>
            <person name="Blankenship R."/>
            <person name="Cho S.H."/>
            <person name="Dutcher S."/>
            <person name="Estelle M."/>
            <person name="Fawcett J.A."/>
            <person name="Gundlach H."/>
            <person name="Hanada K."/>
            <person name="Heyl A."/>
            <person name="Hicks K.A."/>
            <person name="Hugh J."/>
            <person name="Lohr M."/>
            <person name="Mayer K."/>
            <person name="Melkozernov A."/>
            <person name="Murata T."/>
            <person name="Nelson D."/>
            <person name="Pils B."/>
            <person name="Prigge M."/>
            <person name="Reiss B."/>
            <person name="Renner T."/>
            <person name="Rombauts S."/>
            <person name="Rushton P."/>
            <person name="Sanderfoot A."/>
            <person name="Schween G."/>
            <person name="Shiu S.-H."/>
            <person name="Stueber K."/>
            <person name="Theodoulou F.L."/>
            <person name="Tu H."/>
            <person name="Van de Peer Y."/>
            <person name="Verrier P.J."/>
            <person name="Waters E."/>
            <person name="Wood A."/>
            <person name="Yang L."/>
            <person name="Cove D."/>
            <person name="Cuming A."/>
            <person name="Hasebe M."/>
            <person name="Lucas S."/>
            <person name="Mishler D.B."/>
            <person name="Reski R."/>
            <person name="Grigoriev I."/>
            <person name="Quatrano R.S."/>
            <person name="Boore J.L."/>
        </authorList>
    </citation>
    <scope>NUCLEOTIDE SEQUENCE [LARGE SCALE GENOMIC DNA]</scope>
    <source>
        <strain evidence="2 3">cv. Gransden 2004</strain>
    </source>
</reference>
<dbReference type="Proteomes" id="UP000006727">
    <property type="component" value="Chromosome 5"/>
</dbReference>
<accession>A0A2K1KK70</accession>